<dbReference type="Gene3D" id="2.60.120.200">
    <property type="match status" value="2"/>
</dbReference>
<dbReference type="SUPFAM" id="SSF49899">
    <property type="entry name" value="Concanavalin A-like lectins/glucanases"/>
    <property type="match status" value="1"/>
</dbReference>
<dbReference type="AlphaFoldDB" id="A0A426V1W0"/>
<sequence length="268" mass="28580">MGCRALQSGAPGGGLFKGTISTVRLWRGALTTAEAAAEYGGNPAADLLGHWTLNSRRLTDSEGANHLTIHGDTKWGFNRANLANSALEFNRAGWATTPDAVVRTDQSFSIAAWVKVDANPTNGTHSTILSQGGVNRVGFNLNYTVDAAGGHFLFAMPSADTAADVTWSAFTTKQTYALGEWYYVAVVVDIPGGTIRMFVNGSEVASLQNPTGTVAPPANPWNAEGPLYVGVHGRELGLVQHLDGAVDQIQVWQSTVDPYQFSKVYRPL</sequence>
<keyword evidence="5" id="KW-1185">Reference proteome</keyword>
<reference evidence="4 5" key="1">
    <citation type="submission" date="2018-12" db="EMBL/GenBank/DDBJ databases">
        <title>Glycomyces sp. YIM 121974 draft genome.</title>
        <authorList>
            <person name="Li Q."/>
        </authorList>
    </citation>
    <scope>NUCLEOTIDE SEQUENCE [LARGE SCALE GENOMIC DNA]</scope>
    <source>
        <strain evidence="4 5">YIM 121974</strain>
    </source>
</reference>
<evidence type="ECO:0000256" key="1">
    <source>
        <dbReference type="ARBA" id="ARBA00022729"/>
    </source>
</evidence>
<evidence type="ECO:0000313" key="5">
    <source>
        <dbReference type="Proteomes" id="UP000277256"/>
    </source>
</evidence>
<organism evidence="4 5">
    <name type="scientific">Glycomyces terrestris</name>
    <dbReference type="NCBI Taxonomy" id="2493553"/>
    <lineage>
        <taxon>Bacteria</taxon>
        <taxon>Bacillati</taxon>
        <taxon>Actinomycetota</taxon>
        <taxon>Actinomycetes</taxon>
        <taxon>Glycomycetales</taxon>
        <taxon>Glycomycetaceae</taxon>
        <taxon>Glycomyces</taxon>
    </lineage>
</organism>
<dbReference type="InterPro" id="IPR013320">
    <property type="entry name" value="ConA-like_dom_sf"/>
</dbReference>
<dbReference type="SMART" id="SM00560">
    <property type="entry name" value="LamGL"/>
    <property type="match status" value="1"/>
</dbReference>
<keyword evidence="1" id="KW-0732">Signal</keyword>
<evidence type="ECO:0000259" key="3">
    <source>
        <dbReference type="SMART" id="SM00560"/>
    </source>
</evidence>
<evidence type="ECO:0000313" key="4">
    <source>
        <dbReference type="EMBL" id="RRS00852.1"/>
    </source>
</evidence>
<comment type="caution">
    <text evidence="4">The sequence shown here is derived from an EMBL/GenBank/DDBJ whole genome shotgun (WGS) entry which is preliminary data.</text>
</comment>
<gene>
    <name evidence="4" type="ORF">EIW28_05700</name>
</gene>
<accession>A0A426V1W0</accession>
<evidence type="ECO:0000256" key="2">
    <source>
        <dbReference type="ARBA" id="ARBA00023157"/>
    </source>
</evidence>
<protein>
    <submittedName>
        <fullName evidence="4">LamG domain-containing protein</fullName>
    </submittedName>
</protein>
<dbReference type="InterPro" id="IPR006558">
    <property type="entry name" value="LamG-like"/>
</dbReference>
<proteinExistence type="predicted"/>
<dbReference type="EMBL" id="RSEB01000002">
    <property type="protein sequence ID" value="RRS00852.1"/>
    <property type="molecule type" value="Genomic_DNA"/>
</dbReference>
<keyword evidence="2" id="KW-1015">Disulfide bond</keyword>
<feature type="domain" description="LamG-like jellyroll fold" evidence="3">
    <location>
        <begin position="106"/>
        <end position="257"/>
    </location>
</feature>
<dbReference type="Proteomes" id="UP000277256">
    <property type="component" value="Unassembled WGS sequence"/>
</dbReference>
<name>A0A426V1W0_9ACTN</name>
<dbReference type="Pfam" id="PF13385">
    <property type="entry name" value="Laminin_G_3"/>
    <property type="match status" value="1"/>
</dbReference>